<dbReference type="SUPFAM" id="SSF109604">
    <property type="entry name" value="HD-domain/PDEase-like"/>
    <property type="match status" value="1"/>
</dbReference>
<dbReference type="AlphaFoldDB" id="A0A235CHK9"/>
<proteinExistence type="predicted"/>
<reference evidence="3 5" key="2">
    <citation type="submission" date="2019-03" db="EMBL/GenBank/DDBJ databases">
        <title>Genomic Encyclopedia of Archaeal and Bacterial Type Strains, Phase II (KMG-II): from individual species to whole genera.</title>
        <authorList>
            <person name="Goeker M."/>
        </authorList>
    </citation>
    <scope>NUCLEOTIDE SEQUENCE [LARGE SCALE GENOMIC DNA]</scope>
    <source>
        <strain evidence="3 5">DSM 15594</strain>
    </source>
</reference>
<sequence length="194" mass="21748">MLNQAPTKDNIIEMIEAVFTRHGADSYLGEQVTMAQHMLQAAWLGELQGESDAVVLAALLHDVGHYANKLPPEVLMSGTDNRHQESAASWLAPFFPAEIIEPIRLHVAAKRYLVTVDPDYRNQLSQASIDSLALQGGMMSAREVHEMEANPYLDMAIRVRRLDDQGKDPSLTTPDFGHFKVRLDRWLLSGDDRQ</sequence>
<reference evidence="2 4" key="1">
    <citation type="submission" date="2017-08" db="EMBL/GenBank/DDBJ databases">
        <title>Draft Genome Sequence of the Marine Bacterium Oceanimonas baumannii ATCC 700832.</title>
        <authorList>
            <person name="Mcclelland W.D."/>
            <person name="Brennan M.A."/>
            <person name="Trachtenberg A.M."/>
            <person name="Maclea K.S."/>
        </authorList>
    </citation>
    <scope>NUCLEOTIDE SEQUENCE [LARGE SCALE GENOMIC DNA]</scope>
    <source>
        <strain evidence="2 4">ATCC 700832</strain>
    </source>
</reference>
<evidence type="ECO:0000259" key="1">
    <source>
        <dbReference type="Pfam" id="PF01966"/>
    </source>
</evidence>
<dbReference type="Proteomes" id="UP000295058">
    <property type="component" value="Unassembled WGS sequence"/>
</dbReference>
<organism evidence="2 4">
    <name type="scientific">Oceanimonas baumannii</name>
    <dbReference type="NCBI Taxonomy" id="129578"/>
    <lineage>
        <taxon>Bacteria</taxon>
        <taxon>Pseudomonadati</taxon>
        <taxon>Pseudomonadota</taxon>
        <taxon>Gammaproteobacteria</taxon>
        <taxon>Aeromonadales</taxon>
        <taxon>Aeromonadaceae</taxon>
        <taxon>Oceanimonas</taxon>
    </lineage>
</organism>
<dbReference type="RefSeq" id="WP_094278891.1">
    <property type="nucleotide sequence ID" value="NZ_NQJF01000010.1"/>
</dbReference>
<protein>
    <submittedName>
        <fullName evidence="3">Phosphonate degradation associated HDIG domain protein</fullName>
    </submittedName>
</protein>
<name>A0A235CHK9_9GAMM</name>
<comment type="caution">
    <text evidence="2">The sequence shown here is derived from an EMBL/GenBank/DDBJ whole genome shotgun (WGS) entry which is preliminary data.</text>
</comment>
<dbReference type="InterPro" id="IPR003607">
    <property type="entry name" value="HD/PDEase_dom"/>
</dbReference>
<dbReference type="Gene3D" id="1.10.3210.10">
    <property type="entry name" value="Hypothetical protein af1432"/>
    <property type="match status" value="1"/>
</dbReference>
<evidence type="ECO:0000313" key="5">
    <source>
        <dbReference type="Proteomes" id="UP000295058"/>
    </source>
</evidence>
<feature type="domain" description="HD" evidence="1">
    <location>
        <begin position="35"/>
        <end position="94"/>
    </location>
</feature>
<dbReference type="CDD" id="cd00077">
    <property type="entry name" value="HDc"/>
    <property type="match status" value="1"/>
</dbReference>
<dbReference type="InterPro" id="IPR006674">
    <property type="entry name" value="HD_domain"/>
</dbReference>
<gene>
    <name evidence="2" type="ORF">B6S09_12805</name>
    <name evidence="3" type="ORF">LY04_02295</name>
</gene>
<accession>A0A235CHK9</accession>
<dbReference type="Proteomes" id="UP000243640">
    <property type="component" value="Unassembled WGS sequence"/>
</dbReference>
<dbReference type="InterPro" id="IPR052567">
    <property type="entry name" value="OP_Dioxygenase"/>
</dbReference>
<dbReference type="PANTHER" id="PTHR40202:SF1">
    <property type="entry name" value="HD DOMAIN-CONTAINING PROTEIN"/>
    <property type="match status" value="1"/>
</dbReference>
<dbReference type="Pfam" id="PF01966">
    <property type="entry name" value="HD"/>
    <property type="match status" value="1"/>
</dbReference>
<dbReference type="EMBL" id="SODO01000008">
    <property type="protein sequence ID" value="TDW58517.1"/>
    <property type="molecule type" value="Genomic_DNA"/>
</dbReference>
<dbReference type="OrthoDB" id="823268at2"/>
<evidence type="ECO:0000313" key="4">
    <source>
        <dbReference type="Proteomes" id="UP000243640"/>
    </source>
</evidence>
<dbReference type="PANTHER" id="PTHR40202">
    <property type="match status" value="1"/>
</dbReference>
<keyword evidence="5" id="KW-1185">Reference proteome</keyword>
<evidence type="ECO:0000313" key="3">
    <source>
        <dbReference type="EMBL" id="TDW58517.1"/>
    </source>
</evidence>
<evidence type="ECO:0000313" key="2">
    <source>
        <dbReference type="EMBL" id="OYD23335.1"/>
    </source>
</evidence>
<dbReference type="EMBL" id="NQJF01000010">
    <property type="protein sequence ID" value="OYD23335.1"/>
    <property type="molecule type" value="Genomic_DNA"/>
</dbReference>